<evidence type="ECO:0000313" key="2">
    <source>
        <dbReference type="EMBL" id="KPL90909.1"/>
    </source>
</evidence>
<name>A0A0P6Z0N2_9CHLR</name>
<evidence type="ECO:0000259" key="1">
    <source>
        <dbReference type="Pfam" id="PF00561"/>
    </source>
</evidence>
<dbReference type="SUPFAM" id="SSF53474">
    <property type="entry name" value="alpha/beta-Hydrolases"/>
    <property type="match status" value="1"/>
</dbReference>
<gene>
    <name evidence="2" type="ORF">SE18_03775</name>
</gene>
<evidence type="ECO:0000313" key="3">
    <source>
        <dbReference type="Proteomes" id="UP000050277"/>
    </source>
</evidence>
<dbReference type="InterPro" id="IPR029058">
    <property type="entry name" value="AB_hydrolase_fold"/>
</dbReference>
<comment type="caution">
    <text evidence="2">The sequence shown here is derived from an EMBL/GenBank/DDBJ whole genome shotgun (WGS) entry which is preliminary data.</text>
</comment>
<dbReference type="InterPro" id="IPR000073">
    <property type="entry name" value="AB_hydrolase_1"/>
</dbReference>
<dbReference type="PANTHER" id="PTHR43194">
    <property type="entry name" value="HYDROLASE ALPHA/BETA FOLD FAMILY"/>
    <property type="match status" value="1"/>
</dbReference>
<keyword evidence="3" id="KW-1185">Reference proteome</keyword>
<dbReference type="EMBL" id="LGKP01000008">
    <property type="protein sequence ID" value="KPL90909.1"/>
    <property type="molecule type" value="Genomic_DNA"/>
</dbReference>
<sequence length="259" mass="28698">MPIFTCATTDGGTLVFDRQGAGSPLLLLHGFGQDRMLWHRYGWVERLAAHFTVITVDLRGAGASFMPTEPQAYGLDLYQSDIQRLLETCGYHAIQIFGWSFGGTLGLQLLARMPAVRRAVIAGTFVGPIFTPERIEPQITQFSELATAKQQGRLAELNITPSMQAFVERTNMPAYLARLRGCMSWPILSPSELKQPFLLYTSTGDGYVVDRVREQQAALTMAGGTVEIFAELNHRELVTARDKVEASVLAFLQQPTSDR</sequence>
<protein>
    <recommendedName>
        <fullName evidence="1">AB hydrolase-1 domain-containing protein</fullName>
    </recommendedName>
</protein>
<dbReference type="STRING" id="70996.SE18_03775"/>
<dbReference type="OrthoDB" id="9775557at2"/>
<proteinExistence type="predicted"/>
<dbReference type="AlphaFoldDB" id="A0A0P6Z0N2"/>
<dbReference type="PANTHER" id="PTHR43194:SF2">
    <property type="entry name" value="PEROXISOMAL MEMBRANE PROTEIN LPX1"/>
    <property type="match status" value="1"/>
</dbReference>
<reference evidence="2 3" key="1">
    <citation type="submission" date="2015-07" db="EMBL/GenBank/DDBJ databases">
        <title>Whole genome sequence of Herpetosiphon geysericola DSM 7119.</title>
        <authorList>
            <person name="Hemp J."/>
            <person name="Ward L.M."/>
            <person name="Pace L.A."/>
            <person name="Fischer W.W."/>
        </authorList>
    </citation>
    <scope>NUCLEOTIDE SEQUENCE [LARGE SCALE GENOMIC DNA]</scope>
    <source>
        <strain evidence="2 3">DSM 7119</strain>
    </source>
</reference>
<dbReference type="InterPro" id="IPR050228">
    <property type="entry name" value="Carboxylesterase_BioH"/>
</dbReference>
<feature type="domain" description="AB hydrolase-1" evidence="1">
    <location>
        <begin position="24"/>
        <end position="132"/>
    </location>
</feature>
<dbReference type="RefSeq" id="WP_054533085.1">
    <property type="nucleotide sequence ID" value="NZ_LGKP01000008.1"/>
</dbReference>
<organism evidence="2 3">
    <name type="scientific">Herpetosiphon geysericola</name>
    <dbReference type="NCBI Taxonomy" id="70996"/>
    <lineage>
        <taxon>Bacteria</taxon>
        <taxon>Bacillati</taxon>
        <taxon>Chloroflexota</taxon>
        <taxon>Chloroflexia</taxon>
        <taxon>Herpetosiphonales</taxon>
        <taxon>Herpetosiphonaceae</taxon>
        <taxon>Herpetosiphon</taxon>
    </lineage>
</organism>
<accession>A0A0P6Z0N2</accession>
<dbReference type="Proteomes" id="UP000050277">
    <property type="component" value="Unassembled WGS sequence"/>
</dbReference>
<dbReference type="Pfam" id="PF00561">
    <property type="entry name" value="Abhydrolase_1"/>
    <property type="match status" value="1"/>
</dbReference>
<dbReference type="Gene3D" id="3.40.50.1820">
    <property type="entry name" value="alpha/beta hydrolase"/>
    <property type="match status" value="1"/>
</dbReference>